<organism evidence="2 3">
    <name type="scientific">Glossina pallidipes</name>
    <name type="common">Tsetse fly</name>
    <dbReference type="NCBI Taxonomy" id="7398"/>
    <lineage>
        <taxon>Eukaryota</taxon>
        <taxon>Metazoa</taxon>
        <taxon>Ecdysozoa</taxon>
        <taxon>Arthropoda</taxon>
        <taxon>Hexapoda</taxon>
        <taxon>Insecta</taxon>
        <taxon>Pterygota</taxon>
        <taxon>Neoptera</taxon>
        <taxon>Endopterygota</taxon>
        <taxon>Diptera</taxon>
        <taxon>Brachycera</taxon>
        <taxon>Muscomorpha</taxon>
        <taxon>Hippoboscoidea</taxon>
        <taxon>Glossinidae</taxon>
        <taxon>Glossina</taxon>
    </lineage>
</organism>
<evidence type="ECO:0000256" key="1">
    <source>
        <dbReference type="SAM" id="Phobius"/>
    </source>
</evidence>
<dbReference type="Proteomes" id="UP000092445">
    <property type="component" value="Unassembled WGS sequence"/>
</dbReference>
<keyword evidence="1" id="KW-0472">Membrane</keyword>
<name>A0A1A9Z4I0_GLOPL</name>
<protein>
    <submittedName>
        <fullName evidence="2">Uncharacterized protein</fullName>
    </submittedName>
</protein>
<dbReference type="AlphaFoldDB" id="A0A1A9Z4I0"/>
<proteinExistence type="predicted"/>
<evidence type="ECO:0000313" key="2">
    <source>
        <dbReference type="EnsemblMetazoa" id="GPAI003663-PA"/>
    </source>
</evidence>
<reference evidence="2" key="2">
    <citation type="submission" date="2020-05" db="UniProtKB">
        <authorList>
            <consortium name="EnsemblMetazoa"/>
        </authorList>
    </citation>
    <scope>IDENTIFICATION</scope>
    <source>
        <strain evidence="2">IAEA</strain>
    </source>
</reference>
<keyword evidence="3" id="KW-1185">Reference proteome</keyword>
<reference evidence="3" key="1">
    <citation type="submission" date="2014-03" db="EMBL/GenBank/DDBJ databases">
        <authorList>
            <person name="Aksoy S."/>
            <person name="Warren W."/>
            <person name="Wilson R.K."/>
        </authorList>
    </citation>
    <scope>NUCLEOTIDE SEQUENCE [LARGE SCALE GENOMIC DNA]</scope>
    <source>
        <strain evidence="3">IAEA</strain>
    </source>
</reference>
<accession>A0A1A9Z4I0</accession>
<dbReference type="VEuPathDB" id="VectorBase:GPAI003663"/>
<keyword evidence="1" id="KW-1133">Transmembrane helix</keyword>
<dbReference type="EnsemblMetazoa" id="GPAI003663-RA">
    <property type="protein sequence ID" value="GPAI003663-PA"/>
    <property type="gene ID" value="GPAI003663"/>
</dbReference>
<sequence length="107" mass="11909">MNEKTLKRIIRSVFFLTLPPISNVCLSLRRKEVSEAKLLVFARHGDRYAIFRAGRSVHFTFAMGTKIVQNILLMIFQVILVSVLTKCTVSSSPSTSTTTAMAGWMAG</sequence>
<feature type="transmembrane region" description="Helical" evidence="1">
    <location>
        <begin position="67"/>
        <end position="85"/>
    </location>
</feature>
<evidence type="ECO:0000313" key="3">
    <source>
        <dbReference type="Proteomes" id="UP000092445"/>
    </source>
</evidence>
<keyword evidence="1" id="KW-0812">Transmembrane</keyword>